<keyword evidence="4" id="KW-0808">Transferase</keyword>
<evidence type="ECO:0000313" key="6">
    <source>
        <dbReference type="Proteomes" id="UP000190989"/>
    </source>
</evidence>
<evidence type="ECO:0000313" key="5">
    <source>
        <dbReference type="EMBL" id="SLK08750.1"/>
    </source>
</evidence>
<dbReference type="GO" id="GO:0036440">
    <property type="term" value="F:citrate synthase activity"/>
    <property type="evidence" value="ECO:0007669"/>
    <property type="project" value="UniProtKB-EC"/>
</dbReference>
<proteinExistence type="inferred from homology"/>
<gene>
    <name evidence="5" type="ORF">SAMN06295987_108112</name>
</gene>
<dbReference type="Gene3D" id="1.10.230.10">
    <property type="entry name" value="Cytochrome P450-Terp, domain 2"/>
    <property type="match status" value="1"/>
</dbReference>
<evidence type="ECO:0000256" key="4">
    <source>
        <dbReference type="ARBA" id="ARBA00022679"/>
    </source>
</evidence>
<dbReference type="PANTHER" id="PTHR11739">
    <property type="entry name" value="CITRATE SYNTHASE"/>
    <property type="match status" value="1"/>
</dbReference>
<dbReference type="PANTHER" id="PTHR11739:SF4">
    <property type="entry name" value="CITRATE SYNTHASE, PEROXISOMAL"/>
    <property type="match status" value="1"/>
</dbReference>
<evidence type="ECO:0000256" key="3">
    <source>
        <dbReference type="ARBA" id="ARBA00012972"/>
    </source>
</evidence>
<organism evidence="5 6">
    <name type="scientific">Novosphingobium mathurense</name>
    <dbReference type="NCBI Taxonomy" id="428990"/>
    <lineage>
        <taxon>Bacteria</taxon>
        <taxon>Pseudomonadati</taxon>
        <taxon>Pseudomonadota</taxon>
        <taxon>Alphaproteobacteria</taxon>
        <taxon>Sphingomonadales</taxon>
        <taxon>Sphingomonadaceae</taxon>
        <taxon>Novosphingobium</taxon>
    </lineage>
</organism>
<sequence length="404" mass="44486">MTKPSVPEQPPELGGLYVTAEEAAQMLGVTVQTLYSYVSRRPVRSELMPGSRKRRYWKPDVEALRPGQEPAAATTVPTAITLVTEAGLYYRGESAIELSRGSSIETVAAHLWQVDEQSVFGACPALASDRYRALRHSIAHLPAVDRCSILLTALENEDRRAFDLSREGFLATGAQALRWFAAELVGADMPTNEPLHVFLGRHLNADEAMADILRRLLILDADHGMNASTWAVRSLASTGVTPYRIVIAGLAASGGRRLPFGQLNASSRLLDELLGDGEPADALMARIREGQAIPGFGTGVYGPREDPRATELLGALEERVGHDRQVRRLRYACDVAREILNRHPDFAFVTVFVCRMLHMRTEDRVLARLGRMIGWIAHAIEAYDQNLPRPEVFYAGPLPDSAAR</sequence>
<name>A0A1U6IL62_9SPHN</name>
<comment type="similarity">
    <text evidence="2">Belongs to the citrate synthase family.</text>
</comment>
<dbReference type="SUPFAM" id="SSF48256">
    <property type="entry name" value="Citrate synthase"/>
    <property type="match status" value="1"/>
</dbReference>
<comment type="pathway">
    <text evidence="1">Carbohydrate metabolism; tricarboxylic acid cycle; isocitrate from oxaloacetate: step 1/2.</text>
</comment>
<dbReference type="Gene3D" id="1.10.580.10">
    <property type="entry name" value="Citrate Synthase, domain 1"/>
    <property type="match status" value="1"/>
</dbReference>
<dbReference type="STRING" id="428990.SAMN06295987_108112"/>
<dbReference type="InterPro" id="IPR009061">
    <property type="entry name" value="DNA-bd_dom_put_sf"/>
</dbReference>
<dbReference type="RefSeq" id="WP_139384069.1">
    <property type="nucleotide sequence ID" value="NZ_FVZE01000008.1"/>
</dbReference>
<dbReference type="InterPro" id="IPR016143">
    <property type="entry name" value="Citrate_synth-like_sm_a-sub"/>
</dbReference>
<dbReference type="InterPro" id="IPR016142">
    <property type="entry name" value="Citrate_synth-like_lrg_a-sub"/>
</dbReference>
<dbReference type="InterPro" id="IPR002020">
    <property type="entry name" value="Citrate_synthase"/>
</dbReference>
<dbReference type="Pfam" id="PF00285">
    <property type="entry name" value="Citrate_synt"/>
    <property type="match status" value="1"/>
</dbReference>
<dbReference type="Proteomes" id="UP000190989">
    <property type="component" value="Unassembled WGS sequence"/>
</dbReference>
<dbReference type="AlphaFoldDB" id="A0A1U6IL62"/>
<dbReference type="EMBL" id="FVZE01000008">
    <property type="protein sequence ID" value="SLK08750.1"/>
    <property type="molecule type" value="Genomic_DNA"/>
</dbReference>
<evidence type="ECO:0000256" key="2">
    <source>
        <dbReference type="ARBA" id="ARBA00010566"/>
    </source>
</evidence>
<dbReference type="GO" id="GO:0006099">
    <property type="term" value="P:tricarboxylic acid cycle"/>
    <property type="evidence" value="ECO:0007669"/>
    <property type="project" value="UniProtKB-UniPathway"/>
</dbReference>
<dbReference type="SUPFAM" id="SSF46955">
    <property type="entry name" value="Putative DNA-binding domain"/>
    <property type="match status" value="1"/>
</dbReference>
<dbReference type="InterPro" id="IPR036969">
    <property type="entry name" value="Citrate_synthase_sf"/>
</dbReference>
<evidence type="ECO:0000256" key="1">
    <source>
        <dbReference type="ARBA" id="ARBA00004751"/>
    </source>
</evidence>
<accession>A0A1U6IL62</accession>
<dbReference type="GO" id="GO:0005975">
    <property type="term" value="P:carbohydrate metabolic process"/>
    <property type="evidence" value="ECO:0007669"/>
    <property type="project" value="TreeGrafter"/>
</dbReference>
<dbReference type="GO" id="GO:0005829">
    <property type="term" value="C:cytosol"/>
    <property type="evidence" value="ECO:0007669"/>
    <property type="project" value="TreeGrafter"/>
</dbReference>
<dbReference type="EC" id="2.3.3.16" evidence="3"/>
<dbReference type="UniPathway" id="UPA00223">
    <property type="reaction ID" value="UER00717"/>
</dbReference>
<protein>
    <recommendedName>
        <fullName evidence="3">citrate synthase (unknown stereospecificity)</fullName>
        <ecNumber evidence="3">2.3.3.16</ecNumber>
    </recommendedName>
</protein>
<keyword evidence="6" id="KW-1185">Reference proteome</keyword>
<reference evidence="6" key="1">
    <citation type="submission" date="2017-02" db="EMBL/GenBank/DDBJ databases">
        <authorList>
            <person name="Varghese N."/>
            <person name="Submissions S."/>
        </authorList>
    </citation>
    <scope>NUCLEOTIDE SEQUENCE [LARGE SCALE GENOMIC DNA]</scope>
    <source>
        <strain evidence="6">SM117</strain>
    </source>
</reference>